<dbReference type="PANTHER" id="PTHR10131">
    <property type="entry name" value="TNF RECEPTOR ASSOCIATED FACTOR"/>
    <property type="match status" value="1"/>
</dbReference>
<dbReference type="SUPFAM" id="SSF49599">
    <property type="entry name" value="TRAF domain-like"/>
    <property type="match status" value="1"/>
</dbReference>
<accession>A0A1R2CYU1</accession>
<keyword evidence="2" id="KW-1185">Reference proteome</keyword>
<evidence type="ECO:0000313" key="1">
    <source>
        <dbReference type="EMBL" id="OMJ94143.1"/>
    </source>
</evidence>
<dbReference type="Proteomes" id="UP000187209">
    <property type="component" value="Unassembled WGS sequence"/>
</dbReference>
<protein>
    <recommendedName>
        <fullName evidence="3">TRAF-type domain-containing protein</fullName>
    </recommendedName>
</protein>
<sequence>MDHEFFGFGDGFRVLIPNPPAIPNFRDIFLPIRRKNRDEPNGFPVTRFLTPPPSEYLCVLCQNVVKKPLECRKCGKLYCDSCIAGLQIVDENSCNKAFSCNACGCSQEPRQPSQVLLRMITELKIKCVHFDLGCQNYITIEEMNRHELVCPYREVLCGNFRHCKKSGLIKDFIETEAVTRSIYSHISNRAGSGRGKCYTCSDNCKKIVAFDKLVTDKQHHKALLEYYQVLLSLREKELA</sequence>
<dbReference type="Gene3D" id="3.30.40.10">
    <property type="entry name" value="Zinc/RING finger domain, C3HC4 (zinc finger)"/>
    <property type="match status" value="1"/>
</dbReference>
<dbReference type="InterPro" id="IPR013083">
    <property type="entry name" value="Znf_RING/FYVE/PHD"/>
</dbReference>
<organism evidence="1 2">
    <name type="scientific">Stentor coeruleus</name>
    <dbReference type="NCBI Taxonomy" id="5963"/>
    <lineage>
        <taxon>Eukaryota</taxon>
        <taxon>Sar</taxon>
        <taxon>Alveolata</taxon>
        <taxon>Ciliophora</taxon>
        <taxon>Postciliodesmatophora</taxon>
        <taxon>Heterotrichea</taxon>
        <taxon>Heterotrichida</taxon>
        <taxon>Stentoridae</taxon>
        <taxon>Stentor</taxon>
    </lineage>
</organism>
<proteinExistence type="predicted"/>
<dbReference type="AlphaFoldDB" id="A0A1R2CYU1"/>
<dbReference type="OrthoDB" id="282970at2759"/>
<comment type="caution">
    <text evidence="1">The sequence shown here is derived from an EMBL/GenBank/DDBJ whole genome shotgun (WGS) entry which is preliminary data.</text>
</comment>
<evidence type="ECO:0000313" key="2">
    <source>
        <dbReference type="Proteomes" id="UP000187209"/>
    </source>
</evidence>
<dbReference type="SUPFAM" id="SSF57850">
    <property type="entry name" value="RING/U-box"/>
    <property type="match status" value="1"/>
</dbReference>
<name>A0A1R2CYU1_9CILI</name>
<gene>
    <name evidence="1" type="ORF">SteCoe_2784</name>
</gene>
<evidence type="ECO:0008006" key="3">
    <source>
        <dbReference type="Google" id="ProtNLM"/>
    </source>
</evidence>
<dbReference type="EMBL" id="MPUH01000031">
    <property type="protein sequence ID" value="OMJ94143.1"/>
    <property type="molecule type" value="Genomic_DNA"/>
</dbReference>
<reference evidence="1 2" key="1">
    <citation type="submission" date="2016-11" db="EMBL/GenBank/DDBJ databases">
        <title>The macronuclear genome of Stentor coeruleus: a giant cell with tiny introns.</title>
        <authorList>
            <person name="Slabodnick M."/>
            <person name="Ruby J.G."/>
            <person name="Reiff S.B."/>
            <person name="Swart E.C."/>
            <person name="Gosai S."/>
            <person name="Prabakaran S."/>
            <person name="Witkowska E."/>
            <person name="Larue G.E."/>
            <person name="Fisher S."/>
            <person name="Freeman R.M."/>
            <person name="Gunawardena J."/>
            <person name="Chu W."/>
            <person name="Stover N.A."/>
            <person name="Gregory B.D."/>
            <person name="Nowacki M."/>
            <person name="Derisi J."/>
            <person name="Roy S.W."/>
            <person name="Marshall W.F."/>
            <person name="Sood P."/>
        </authorList>
    </citation>
    <scope>NUCLEOTIDE SEQUENCE [LARGE SCALE GENOMIC DNA]</scope>
    <source>
        <strain evidence="1">WM001</strain>
    </source>
</reference>